<dbReference type="GO" id="GO:0008270">
    <property type="term" value="F:zinc ion binding"/>
    <property type="evidence" value="ECO:0007669"/>
    <property type="project" value="UniProtKB-KW"/>
</dbReference>
<organism evidence="6 7">
    <name type="scientific">Neolentinus lepideus HHB14362 ss-1</name>
    <dbReference type="NCBI Taxonomy" id="1314782"/>
    <lineage>
        <taxon>Eukaryota</taxon>
        <taxon>Fungi</taxon>
        <taxon>Dikarya</taxon>
        <taxon>Basidiomycota</taxon>
        <taxon>Agaricomycotina</taxon>
        <taxon>Agaricomycetes</taxon>
        <taxon>Gloeophyllales</taxon>
        <taxon>Gloeophyllaceae</taxon>
        <taxon>Neolentinus</taxon>
    </lineage>
</organism>
<keyword evidence="7" id="KW-1185">Reference proteome</keyword>
<reference evidence="6 7" key="1">
    <citation type="journal article" date="2016" name="Mol. Biol. Evol.">
        <title>Comparative Genomics of Early-Diverging Mushroom-Forming Fungi Provides Insights into the Origins of Lignocellulose Decay Capabilities.</title>
        <authorList>
            <person name="Nagy L.G."/>
            <person name="Riley R."/>
            <person name="Tritt A."/>
            <person name="Adam C."/>
            <person name="Daum C."/>
            <person name="Floudas D."/>
            <person name="Sun H."/>
            <person name="Yadav J.S."/>
            <person name="Pangilinan J."/>
            <person name="Larsson K.H."/>
            <person name="Matsuura K."/>
            <person name="Barry K."/>
            <person name="Labutti K."/>
            <person name="Kuo R."/>
            <person name="Ohm R.A."/>
            <person name="Bhattacharya S.S."/>
            <person name="Shirouzu T."/>
            <person name="Yoshinaga Y."/>
            <person name="Martin F.M."/>
            <person name="Grigoriev I.V."/>
            <person name="Hibbett D.S."/>
        </authorList>
    </citation>
    <scope>NUCLEOTIDE SEQUENCE [LARGE SCALE GENOMIC DNA]</scope>
    <source>
        <strain evidence="6 7">HHB14362 ss-1</strain>
    </source>
</reference>
<keyword evidence="2 4" id="KW-0863">Zinc-finger</keyword>
<dbReference type="InParanoid" id="A0A165V3H4"/>
<dbReference type="Pfam" id="PF01753">
    <property type="entry name" value="zf-MYND"/>
    <property type="match status" value="1"/>
</dbReference>
<feature type="domain" description="MYND-type" evidence="5">
    <location>
        <begin position="13"/>
        <end position="57"/>
    </location>
</feature>
<evidence type="ECO:0000256" key="1">
    <source>
        <dbReference type="ARBA" id="ARBA00022723"/>
    </source>
</evidence>
<proteinExistence type="predicted"/>
<dbReference type="EMBL" id="KV425555">
    <property type="protein sequence ID" value="KZT29102.1"/>
    <property type="molecule type" value="Genomic_DNA"/>
</dbReference>
<dbReference type="OrthoDB" id="2212237at2759"/>
<accession>A0A165V3H4</accession>
<dbReference type="PROSITE" id="PS50865">
    <property type="entry name" value="ZF_MYND_2"/>
    <property type="match status" value="1"/>
</dbReference>
<evidence type="ECO:0000256" key="3">
    <source>
        <dbReference type="ARBA" id="ARBA00022833"/>
    </source>
</evidence>
<protein>
    <recommendedName>
        <fullName evidence="5">MYND-type domain-containing protein</fullName>
    </recommendedName>
</protein>
<evidence type="ECO:0000313" key="7">
    <source>
        <dbReference type="Proteomes" id="UP000076761"/>
    </source>
</evidence>
<dbReference type="InterPro" id="IPR002893">
    <property type="entry name" value="Znf_MYND"/>
</dbReference>
<sequence>MQGRQSHRAKERCMKCGFEVGFEVDKLYNCSGCKGAAGRYCGAKCQKEHWPVHKPICRPLKSDEVWGINILPNQMGCLEGGSNTGGDDDREKLFEHVLLKINHPVFSMGELCPVTRMAGLPLIVYSGALMMGVGIETARANQAAVYLRIEPDNGLAPIQFCIVVRQDRRPLTRQTIETMWQFAAKLIDAFGYPTDDGWAPVKSLMVPAYWQMFSRDYYEEQQKKGRVGFDSFWEPL</sequence>
<dbReference type="Gene3D" id="6.10.140.2220">
    <property type="match status" value="1"/>
</dbReference>
<evidence type="ECO:0000256" key="4">
    <source>
        <dbReference type="PROSITE-ProRule" id="PRU00134"/>
    </source>
</evidence>
<dbReference type="SUPFAM" id="SSF144232">
    <property type="entry name" value="HIT/MYND zinc finger-like"/>
    <property type="match status" value="1"/>
</dbReference>
<evidence type="ECO:0000256" key="2">
    <source>
        <dbReference type="ARBA" id="ARBA00022771"/>
    </source>
</evidence>
<evidence type="ECO:0000313" key="6">
    <source>
        <dbReference type="EMBL" id="KZT29102.1"/>
    </source>
</evidence>
<dbReference type="STRING" id="1314782.A0A165V3H4"/>
<gene>
    <name evidence="6" type="ORF">NEOLEDRAFT_1056884</name>
</gene>
<name>A0A165V3H4_9AGAM</name>
<evidence type="ECO:0000259" key="5">
    <source>
        <dbReference type="PROSITE" id="PS50865"/>
    </source>
</evidence>
<dbReference type="AlphaFoldDB" id="A0A165V3H4"/>
<dbReference type="Proteomes" id="UP000076761">
    <property type="component" value="Unassembled WGS sequence"/>
</dbReference>
<keyword evidence="3" id="KW-0862">Zinc</keyword>
<keyword evidence="1" id="KW-0479">Metal-binding</keyword>